<name>A0A7W8ZCK8_9ACTN</name>
<proteinExistence type="predicted"/>
<evidence type="ECO:0000313" key="2">
    <source>
        <dbReference type="Proteomes" id="UP000588112"/>
    </source>
</evidence>
<dbReference type="EMBL" id="JACHBR010000003">
    <property type="protein sequence ID" value="MBB5631421.1"/>
    <property type="molecule type" value="Genomic_DNA"/>
</dbReference>
<reference evidence="1 2" key="1">
    <citation type="submission" date="2020-08" db="EMBL/GenBank/DDBJ databases">
        <title>Sequencing the genomes of 1000 actinobacteria strains.</title>
        <authorList>
            <person name="Klenk H.-P."/>
        </authorList>
    </citation>
    <scope>NUCLEOTIDE SEQUENCE [LARGE SCALE GENOMIC DNA]</scope>
    <source>
        <strain evidence="1 2">DSM 45790</strain>
    </source>
</reference>
<dbReference type="Proteomes" id="UP000588112">
    <property type="component" value="Unassembled WGS sequence"/>
</dbReference>
<dbReference type="RefSeq" id="WP_184617915.1">
    <property type="nucleotide sequence ID" value="NZ_BOOS01000006.1"/>
</dbReference>
<gene>
    <name evidence="1" type="ORF">BJ981_007207</name>
</gene>
<comment type="caution">
    <text evidence="1">The sequence shown here is derived from an EMBL/GenBank/DDBJ whole genome shotgun (WGS) entry which is preliminary data.</text>
</comment>
<evidence type="ECO:0000313" key="1">
    <source>
        <dbReference type="EMBL" id="MBB5631421.1"/>
    </source>
</evidence>
<dbReference type="AlphaFoldDB" id="A0A7W8ZCK8"/>
<sequence length="93" mass="9997">MGVNTQEDERDILLAALAEHRAVPLEHLDDEEATLLPLAAEHSTEREGASLGDHLVKNTPERTLLTVFGAVLEDANPAERALVLSGPAPVRVI</sequence>
<keyword evidence="2" id="KW-1185">Reference proteome</keyword>
<organism evidence="1 2">
    <name type="scientific">Sphaerisporangium krabiense</name>
    <dbReference type="NCBI Taxonomy" id="763782"/>
    <lineage>
        <taxon>Bacteria</taxon>
        <taxon>Bacillati</taxon>
        <taxon>Actinomycetota</taxon>
        <taxon>Actinomycetes</taxon>
        <taxon>Streptosporangiales</taxon>
        <taxon>Streptosporangiaceae</taxon>
        <taxon>Sphaerisporangium</taxon>
    </lineage>
</organism>
<protein>
    <submittedName>
        <fullName evidence="1">Uncharacterized protein</fullName>
    </submittedName>
</protein>
<accession>A0A7W8ZCK8</accession>